<keyword evidence="1" id="KW-0812">Transmembrane</keyword>
<reference evidence="2" key="1">
    <citation type="submission" date="2018-03" db="EMBL/GenBank/DDBJ databases">
        <authorList>
            <person name="Guldener U."/>
        </authorList>
    </citation>
    <scope>NUCLEOTIDE SEQUENCE</scope>
</reference>
<protein>
    <submittedName>
        <fullName evidence="2">Uncharacterized protein</fullName>
    </submittedName>
</protein>
<accession>A0AAE8N281</accession>
<evidence type="ECO:0000313" key="3">
    <source>
        <dbReference type="Proteomes" id="UP001187682"/>
    </source>
</evidence>
<dbReference type="EMBL" id="ONZQ02000009">
    <property type="protein sequence ID" value="SPO04068.1"/>
    <property type="molecule type" value="Genomic_DNA"/>
</dbReference>
<evidence type="ECO:0000313" key="2">
    <source>
        <dbReference type="EMBL" id="SPO04068.1"/>
    </source>
</evidence>
<dbReference type="AlphaFoldDB" id="A0AAE8N281"/>
<gene>
    <name evidence="2" type="ORF">DNG_06751</name>
</gene>
<keyword evidence="3" id="KW-1185">Reference proteome</keyword>
<keyword evidence="1" id="KW-0472">Membrane</keyword>
<comment type="caution">
    <text evidence="2">The sequence shown here is derived from an EMBL/GenBank/DDBJ whole genome shotgun (WGS) entry which is preliminary data.</text>
</comment>
<name>A0AAE8N281_9PEZI</name>
<organism evidence="2 3">
    <name type="scientific">Cephalotrichum gorgonifer</name>
    <dbReference type="NCBI Taxonomy" id="2041049"/>
    <lineage>
        <taxon>Eukaryota</taxon>
        <taxon>Fungi</taxon>
        <taxon>Dikarya</taxon>
        <taxon>Ascomycota</taxon>
        <taxon>Pezizomycotina</taxon>
        <taxon>Sordariomycetes</taxon>
        <taxon>Hypocreomycetidae</taxon>
        <taxon>Microascales</taxon>
        <taxon>Microascaceae</taxon>
        <taxon>Cephalotrichum</taxon>
    </lineage>
</organism>
<keyword evidence="1" id="KW-1133">Transmembrane helix</keyword>
<dbReference type="Proteomes" id="UP001187682">
    <property type="component" value="Unassembled WGS sequence"/>
</dbReference>
<feature type="transmembrane region" description="Helical" evidence="1">
    <location>
        <begin position="65"/>
        <end position="88"/>
    </location>
</feature>
<proteinExistence type="predicted"/>
<sequence>MAADMERPILASYMATMNVFTDTLLFDRKTDYESVVTGPDGLPKDGAGDFVVSDSYVQTFSQTGIATLGGIFGTLLVANAVISLLLALKKNSNSGTWKLFHD</sequence>
<evidence type="ECO:0000256" key="1">
    <source>
        <dbReference type="SAM" id="Phobius"/>
    </source>
</evidence>